<feature type="transmembrane region" description="Helical" evidence="1">
    <location>
        <begin position="47"/>
        <end position="65"/>
    </location>
</feature>
<accession>A0AAD7GS31</accession>
<dbReference type="Proteomes" id="UP001221757">
    <property type="component" value="Unassembled WGS sequence"/>
</dbReference>
<protein>
    <submittedName>
        <fullName evidence="2">Uncharacterized protein</fullName>
    </submittedName>
</protein>
<evidence type="ECO:0000313" key="3">
    <source>
        <dbReference type="Proteomes" id="UP001221757"/>
    </source>
</evidence>
<organism evidence="2 3">
    <name type="scientific">Mycena rosella</name>
    <name type="common">Pink bonnet</name>
    <name type="synonym">Agaricus rosellus</name>
    <dbReference type="NCBI Taxonomy" id="1033263"/>
    <lineage>
        <taxon>Eukaryota</taxon>
        <taxon>Fungi</taxon>
        <taxon>Dikarya</taxon>
        <taxon>Basidiomycota</taxon>
        <taxon>Agaricomycotina</taxon>
        <taxon>Agaricomycetes</taxon>
        <taxon>Agaricomycetidae</taxon>
        <taxon>Agaricales</taxon>
        <taxon>Marasmiineae</taxon>
        <taxon>Mycenaceae</taxon>
        <taxon>Mycena</taxon>
    </lineage>
</organism>
<keyword evidence="3" id="KW-1185">Reference proteome</keyword>
<name>A0AAD7GS31_MYCRO</name>
<evidence type="ECO:0000256" key="1">
    <source>
        <dbReference type="SAM" id="Phobius"/>
    </source>
</evidence>
<reference evidence="2" key="1">
    <citation type="submission" date="2023-03" db="EMBL/GenBank/DDBJ databases">
        <title>Massive genome expansion in bonnet fungi (Mycena s.s.) driven by repeated elements and novel gene families across ecological guilds.</title>
        <authorList>
            <consortium name="Lawrence Berkeley National Laboratory"/>
            <person name="Harder C.B."/>
            <person name="Miyauchi S."/>
            <person name="Viragh M."/>
            <person name="Kuo A."/>
            <person name="Thoen E."/>
            <person name="Andreopoulos B."/>
            <person name="Lu D."/>
            <person name="Skrede I."/>
            <person name="Drula E."/>
            <person name="Henrissat B."/>
            <person name="Morin E."/>
            <person name="Kohler A."/>
            <person name="Barry K."/>
            <person name="LaButti K."/>
            <person name="Morin E."/>
            <person name="Salamov A."/>
            <person name="Lipzen A."/>
            <person name="Mereny Z."/>
            <person name="Hegedus B."/>
            <person name="Baldrian P."/>
            <person name="Stursova M."/>
            <person name="Weitz H."/>
            <person name="Taylor A."/>
            <person name="Grigoriev I.V."/>
            <person name="Nagy L.G."/>
            <person name="Martin F."/>
            <person name="Kauserud H."/>
        </authorList>
    </citation>
    <scope>NUCLEOTIDE SEQUENCE</scope>
    <source>
        <strain evidence="2">CBHHK067</strain>
    </source>
</reference>
<keyword evidence="1" id="KW-0472">Membrane</keyword>
<evidence type="ECO:0000313" key="2">
    <source>
        <dbReference type="EMBL" id="KAJ7704043.1"/>
    </source>
</evidence>
<proteinExistence type="predicted"/>
<gene>
    <name evidence="2" type="ORF">B0H17DRAFT_1175739</name>
</gene>
<keyword evidence="1" id="KW-1133">Transmembrane helix</keyword>
<comment type="caution">
    <text evidence="2">The sequence shown here is derived from an EMBL/GenBank/DDBJ whole genome shotgun (WGS) entry which is preliminary data.</text>
</comment>
<sequence length="234" mass="26302">MFPHIKESLVNGWITTVFPLSLNMCDTITTLQTSLILGALSLVPGNTSPYITLGLASVLLAVYAVRHYGPTQRRARLEDAIMATETILAGAKLDCARDHMTLVERGRRLLEAKLSASNIQTKILQAHDRTWEEYFQAIKKIMEMITECAKDVKAIQTSMLLTIEAERQRRLSEGIKESHEVFNAVLRSPTRSRAASEPALCVGRYKSFVYILVFLLAIRIAIRVFLAVHELFKV</sequence>
<keyword evidence="1" id="KW-0812">Transmembrane</keyword>
<dbReference type="AlphaFoldDB" id="A0AAD7GS31"/>
<feature type="transmembrane region" description="Helical" evidence="1">
    <location>
        <begin position="208"/>
        <end position="228"/>
    </location>
</feature>
<dbReference type="EMBL" id="JARKIE010000011">
    <property type="protein sequence ID" value="KAJ7704043.1"/>
    <property type="molecule type" value="Genomic_DNA"/>
</dbReference>